<comment type="caution">
    <text evidence="1">The sequence shown here is derived from an EMBL/GenBank/DDBJ whole genome shotgun (WGS) entry which is preliminary data.</text>
</comment>
<protein>
    <submittedName>
        <fullName evidence="1">Uncharacterized protein</fullName>
    </submittedName>
</protein>
<proteinExistence type="predicted"/>
<keyword evidence="2" id="KW-1185">Reference proteome</keyword>
<dbReference type="AlphaFoldDB" id="A0A7J7D4W6"/>
<dbReference type="Proteomes" id="UP000593562">
    <property type="component" value="Unassembled WGS sequence"/>
</dbReference>
<evidence type="ECO:0000313" key="1">
    <source>
        <dbReference type="EMBL" id="KAF5741318.1"/>
    </source>
</evidence>
<evidence type="ECO:0000313" key="2">
    <source>
        <dbReference type="Proteomes" id="UP000593562"/>
    </source>
</evidence>
<gene>
    <name evidence="1" type="ORF">HS088_TW10G00314</name>
</gene>
<dbReference type="EMBL" id="JAAARO010000010">
    <property type="protein sequence ID" value="KAF5741318.1"/>
    <property type="molecule type" value="Genomic_DNA"/>
</dbReference>
<reference evidence="1 2" key="1">
    <citation type="journal article" date="2020" name="Nat. Commun.">
        <title>Genome of Tripterygium wilfordii and identification of cytochrome P450 involved in triptolide biosynthesis.</title>
        <authorList>
            <person name="Tu L."/>
            <person name="Su P."/>
            <person name="Zhang Z."/>
            <person name="Gao L."/>
            <person name="Wang J."/>
            <person name="Hu T."/>
            <person name="Zhou J."/>
            <person name="Zhang Y."/>
            <person name="Zhao Y."/>
            <person name="Liu Y."/>
            <person name="Song Y."/>
            <person name="Tong Y."/>
            <person name="Lu Y."/>
            <person name="Yang J."/>
            <person name="Xu C."/>
            <person name="Jia M."/>
            <person name="Peters R.J."/>
            <person name="Huang L."/>
            <person name="Gao W."/>
        </authorList>
    </citation>
    <scope>NUCLEOTIDE SEQUENCE [LARGE SCALE GENOMIC DNA]</scope>
    <source>
        <strain evidence="2">cv. XIE 37</strain>
        <tissue evidence="1">Leaf</tissue>
    </source>
</reference>
<sequence>MLPHVAPSNPIQWLANNCQEHGQLVCSLGSIYQKRLKAKILIGRIRPTNALKQMAFTRRNEEPALSNHNSHLFLHDLQNISHRTFLIELKPKLTRLTLPIKIEFSYSLIAGTCKTTNKALHKNLLKQQQQRRKERKGKE</sequence>
<dbReference type="InParanoid" id="A0A7J7D4W6"/>
<name>A0A7J7D4W6_TRIWF</name>
<accession>A0A7J7D4W6</accession>
<organism evidence="1 2">
    <name type="scientific">Tripterygium wilfordii</name>
    <name type="common">Thunder God vine</name>
    <dbReference type="NCBI Taxonomy" id="458696"/>
    <lineage>
        <taxon>Eukaryota</taxon>
        <taxon>Viridiplantae</taxon>
        <taxon>Streptophyta</taxon>
        <taxon>Embryophyta</taxon>
        <taxon>Tracheophyta</taxon>
        <taxon>Spermatophyta</taxon>
        <taxon>Magnoliopsida</taxon>
        <taxon>eudicotyledons</taxon>
        <taxon>Gunneridae</taxon>
        <taxon>Pentapetalae</taxon>
        <taxon>rosids</taxon>
        <taxon>fabids</taxon>
        <taxon>Celastrales</taxon>
        <taxon>Celastraceae</taxon>
        <taxon>Tripterygium</taxon>
    </lineage>
</organism>